<dbReference type="InterPro" id="IPR038765">
    <property type="entry name" value="Papain-like_cys_pep_sf"/>
</dbReference>
<keyword evidence="4" id="KW-0788">Thiol protease</keyword>
<dbReference type="EMBL" id="JXLB01000008">
    <property type="protein sequence ID" value="OJG82668.1"/>
    <property type="molecule type" value="Genomic_DNA"/>
</dbReference>
<evidence type="ECO:0000256" key="2">
    <source>
        <dbReference type="ARBA" id="ARBA00022670"/>
    </source>
</evidence>
<reference evidence="7 8" key="1">
    <citation type="submission" date="2014-12" db="EMBL/GenBank/DDBJ databases">
        <title>Draft genome sequences of 29 type strains of Enterococci.</title>
        <authorList>
            <person name="Zhong Z."/>
            <person name="Sun Z."/>
            <person name="Liu W."/>
            <person name="Zhang W."/>
            <person name="Zhang H."/>
        </authorList>
    </citation>
    <scope>NUCLEOTIDE SEQUENCE [LARGE SCALE GENOMIC DNA]</scope>
    <source>
        <strain evidence="7 8">DSM 15687</strain>
    </source>
</reference>
<organism evidence="7 8">
    <name type="scientific">Enterococcus ratti</name>
    <dbReference type="NCBI Taxonomy" id="150033"/>
    <lineage>
        <taxon>Bacteria</taxon>
        <taxon>Bacillati</taxon>
        <taxon>Bacillota</taxon>
        <taxon>Bacilli</taxon>
        <taxon>Lactobacillales</taxon>
        <taxon>Enterococcaceae</taxon>
        <taxon>Enterococcus</taxon>
    </lineage>
</organism>
<dbReference type="GO" id="GO:0008234">
    <property type="term" value="F:cysteine-type peptidase activity"/>
    <property type="evidence" value="ECO:0007669"/>
    <property type="project" value="UniProtKB-KW"/>
</dbReference>
<dbReference type="PROSITE" id="PS51935">
    <property type="entry name" value="NLPC_P60"/>
    <property type="match status" value="1"/>
</dbReference>
<comment type="caution">
    <text evidence="7">The sequence shown here is derived from an EMBL/GenBank/DDBJ whole genome shotgun (WGS) entry which is preliminary data.</text>
</comment>
<evidence type="ECO:0000313" key="8">
    <source>
        <dbReference type="Proteomes" id="UP000182152"/>
    </source>
</evidence>
<protein>
    <recommendedName>
        <fullName evidence="6">NlpC/P60 domain-containing protein</fullName>
    </recommendedName>
</protein>
<accession>A0A1L8WNR6</accession>
<comment type="similarity">
    <text evidence="1">Belongs to the peptidase C40 family.</text>
</comment>
<keyword evidence="5" id="KW-0472">Membrane</keyword>
<feature type="domain" description="NlpC/P60" evidence="6">
    <location>
        <begin position="460"/>
        <end position="603"/>
    </location>
</feature>
<feature type="transmembrane region" description="Helical" evidence="5">
    <location>
        <begin position="33"/>
        <end position="55"/>
    </location>
</feature>
<proteinExistence type="inferred from homology"/>
<evidence type="ECO:0000256" key="3">
    <source>
        <dbReference type="ARBA" id="ARBA00022801"/>
    </source>
</evidence>
<keyword evidence="5" id="KW-1133">Transmembrane helix</keyword>
<dbReference type="Pfam" id="PF05382">
    <property type="entry name" value="Amidase_5"/>
    <property type="match status" value="1"/>
</dbReference>
<dbReference type="InterPro" id="IPR008044">
    <property type="entry name" value="Phage_lysin"/>
</dbReference>
<dbReference type="AlphaFoldDB" id="A0A1L8WNR6"/>
<evidence type="ECO:0000256" key="5">
    <source>
        <dbReference type="SAM" id="Phobius"/>
    </source>
</evidence>
<evidence type="ECO:0000256" key="4">
    <source>
        <dbReference type="ARBA" id="ARBA00022807"/>
    </source>
</evidence>
<dbReference type="Gene3D" id="3.90.1720.10">
    <property type="entry name" value="endopeptidase domain like (from Nostoc punctiforme)"/>
    <property type="match status" value="1"/>
</dbReference>
<evidence type="ECO:0000256" key="1">
    <source>
        <dbReference type="ARBA" id="ARBA00007074"/>
    </source>
</evidence>
<dbReference type="SUPFAM" id="SSF54001">
    <property type="entry name" value="Cysteine proteinases"/>
    <property type="match status" value="1"/>
</dbReference>
<dbReference type="InterPro" id="IPR000064">
    <property type="entry name" value="NLP_P60_dom"/>
</dbReference>
<dbReference type="STRING" id="150033.RV14_GL002243"/>
<dbReference type="GO" id="GO:0006508">
    <property type="term" value="P:proteolysis"/>
    <property type="evidence" value="ECO:0007669"/>
    <property type="project" value="UniProtKB-KW"/>
</dbReference>
<dbReference type="Proteomes" id="UP000182152">
    <property type="component" value="Unassembled WGS sequence"/>
</dbReference>
<evidence type="ECO:0000259" key="6">
    <source>
        <dbReference type="PROSITE" id="PS51935"/>
    </source>
</evidence>
<keyword evidence="5" id="KW-0812">Transmembrane</keyword>
<keyword evidence="3" id="KW-0378">Hydrolase</keyword>
<gene>
    <name evidence="7" type="ORF">RV14_GL002243</name>
</gene>
<keyword evidence="8" id="KW-1185">Reference proteome</keyword>
<keyword evidence="2" id="KW-0645">Protease</keyword>
<sequence>MSTGKKFFSERKIKDQAKLKVYKDKRYFFKRGVICGSFFLFLLTVGVVIIFFSIIPKNDEFELTKIWTYFTNLDAEKNLTLRQHHKHIKINGKTVINQQFNLATNIDEILAYLDVRYEEFELENPNIKKKLHEIHDNMWRLYANKKGHLSTQSFIQSVDWTREWKERLSALLTIGPYQHLFELKSPFSKDNQIKVNQRYGYFLEKQAKKMFNGIQIQVEKDKEILASMTGEATVSDNSIIIQSKDRQLVIKNIRPTIANRQKVVTGELIGTVAKENQLVIEYIKKNQSLNPGFYFKEVEYLQTFSLEPENSRPVFDESTFRKLILFNCHAFSDKADKILIEAQKNGISPVIFAAIMIHESAWGTSKGIIEKNNPAGLMAEQGLITYNTLDEGIEATGRTLKNLIIKQQLLTIEKLGTYYCPVDAENDPMGLNHYWVSIIKQLIVQLGGSPNNSLLWENPSDLHEEILIKAQSIYQKGVQYSQGPQRGNFPYHDCSSFVIWAMNEAGMNVPYGNTETLYQLEGTFLQSISRTEVRAGDLFIWGEKGNSSGNYGHTGFFLDDEGKTIIHCTPATKKGFGQNGDIVVTSFDGYYGDSHLAPVYFYRILGRKKP</sequence>
<name>A0A1L8WNR6_9ENTE</name>
<evidence type="ECO:0000313" key="7">
    <source>
        <dbReference type="EMBL" id="OJG82668.1"/>
    </source>
</evidence>